<protein>
    <submittedName>
        <fullName evidence="1">Uncharacterized protein</fullName>
    </submittedName>
</protein>
<organism evidence="1 2">
    <name type="scientific">Paramecium sonneborni</name>
    <dbReference type="NCBI Taxonomy" id="65129"/>
    <lineage>
        <taxon>Eukaryota</taxon>
        <taxon>Sar</taxon>
        <taxon>Alveolata</taxon>
        <taxon>Ciliophora</taxon>
        <taxon>Intramacronucleata</taxon>
        <taxon>Oligohymenophorea</taxon>
        <taxon>Peniculida</taxon>
        <taxon>Parameciidae</taxon>
        <taxon>Paramecium</taxon>
    </lineage>
</organism>
<dbReference type="AlphaFoldDB" id="A0A8S1MYI7"/>
<evidence type="ECO:0000313" key="2">
    <source>
        <dbReference type="Proteomes" id="UP000692954"/>
    </source>
</evidence>
<dbReference type="Proteomes" id="UP000692954">
    <property type="component" value="Unassembled WGS sequence"/>
</dbReference>
<evidence type="ECO:0000313" key="1">
    <source>
        <dbReference type="EMBL" id="CAD8082075.1"/>
    </source>
</evidence>
<dbReference type="EMBL" id="CAJJDN010000043">
    <property type="protein sequence ID" value="CAD8082075.1"/>
    <property type="molecule type" value="Genomic_DNA"/>
</dbReference>
<reference evidence="1" key="1">
    <citation type="submission" date="2021-01" db="EMBL/GenBank/DDBJ databases">
        <authorList>
            <consortium name="Genoscope - CEA"/>
            <person name="William W."/>
        </authorList>
    </citation>
    <scope>NUCLEOTIDE SEQUENCE</scope>
</reference>
<comment type="caution">
    <text evidence="1">The sequence shown here is derived from an EMBL/GenBank/DDBJ whole genome shotgun (WGS) entry which is preliminary data.</text>
</comment>
<name>A0A8S1MYI7_9CILI</name>
<gene>
    <name evidence="1" type="ORF">PSON_ATCC_30995.1.T0430006</name>
</gene>
<proteinExistence type="predicted"/>
<sequence length="175" mass="21080">MHINNRLNNLLQNVVSNHQQILRKFIAFHFSNYEERASLLVGDESRKDMPYTTEATIRTHYLRLSKFVKHAYYIIIDAQLQMMQNSVEDIVKQVLEFNEQYKESSGRKRKEYYSKDQPYCWIIIEAIGKQEEIFLILQENNYSEYLKVQLLIVLFVQQLYIEKCYLCRNDQVYSS</sequence>
<accession>A0A8S1MYI7</accession>
<keyword evidence="2" id="KW-1185">Reference proteome</keyword>